<evidence type="ECO:0000256" key="1">
    <source>
        <dbReference type="ARBA" id="ARBA00022630"/>
    </source>
</evidence>
<reference evidence="6 7" key="1">
    <citation type="submission" date="2017-03" db="EMBL/GenBank/DDBJ databases">
        <title>Genomes of endolithic fungi from Antarctica.</title>
        <authorList>
            <person name="Coleine C."/>
            <person name="Masonjones S."/>
            <person name="Stajich J.E."/>
        </authorList>
    </citation>
    <scope>NUCLEOTIDE SEQUENCE [LARGE SCALE GENOMIC DNA]</scope>
    <source>
        <strain evidence="6 7">CCFEE 5184</strain>
    </source>
</reference>
<keyword evidence="3" id="KW-0560">Oxidoreductase</keyword>
<dbReference type="SUPFAM" id="SSF51905">
    <property type="entry name" value="FAD/NAD(P)-binding domain"/>
    <property type="match status" value="2"/>
</dbReference>
<dbReference type="OrthoDB" id="66881at2759"/>
<evidence type="ECO:0000259" key="5">
    <source>
        <dbReference type="Pfam" id="PF19834"/>
    </source>
</evidence>
<evidence type="ECO:0000256" key="3">
    <source>
        <dbReference type="ARBA" id="ARBA00023002"/>
    </source>
</evidence>
<evidence type="ECO:0000259" key="4">
    <source>
        <dbReference type="Pfam" id="PF07992"/>
    </source>
</evidence>
<dbReference type="Pfam" id="PF19834">
    <property type="entry name" value="DUF6314"/>
    <property type="match status" value="1"/>
</dbReference>
<gene>
    <name evidence="6" type="ORF">B0A55_08888</name>
</gene>
<keyword evidence="7" id="KW-1185">Reference proteome</keyword>
<dbReference type="PANTHER" id="PTHR23023">
    <property type="entry name" value="DIMETHYLANILINE MONOOXYGENASE"/>
    <property type="match status" value="1"/>
</dbReference>
<accession>A0A4U0X9L4</accession>
<dbReference type="InterPro" id="IPR050346">
    <property type="entry name" value="FMO-like"/>
</dbReference>
<dbReference type="InterPro" id="IPR045632">
    <property type="entry name" value="DUF6314"/>
</dbReference>
<keyword evidence="2" id="KW-0274">FAD</keyword>
<dbReference type="Gene3D" id="3.50.50.60">
    <property type="entry name" value="FAD/NAD(P)-binding domain"/>
    <property type="match status" value="2"/>
</dbReference>
<dbReference type="Pfam" id="PF07992">
    <property type="entry name" value="Pyr_redox_2"/>
    <property type="match status" value="1"/>
</dbReference>
<name>A0A4U0X9L4_9PEZI</name>
<dbReference type="PRINTS" id="PR00419">
    <property type="entry name" value="ADXRDTASE"/>
</dbReference>
<protein>
    <submittedName>
        <fullName evidence="6">Uncharacterized protein</fullName>
    </submittedName>
</protein>
<evidence type="ECO:0000313" key="7">
    <source>
        <dbReference type="Proteomes" id="UP000309340"/>
    </source>
</evidence>
<dbReference type="InterPro" id="IPR023753">
    <property type="entry name" value="FAD/NAD-binding_dom"/>
</dbReference>
<dbReference type="AlphaFoldDB" id="A0A4U0X9L4"/>
<evidence type="ECO:0000313" key="6">
    <source>
        <dbReference type="EMBL" id="TKA73310.1"/>
    </source>
</evidence>
<keyword evidence="1" id="KW-0285">Flavoprotein</keyword>
<dbReference type="InterPro" id="IPR036188">
    <property type="entry name" value="FAD/NAD-bd_sf"/>
</dbReference>
<organism evidence="6 7">
    <name type="scientific">Friedmanniomyces simplex</name>
    <dbReference type="NCBI Taxonomy" id="329884"/>
    <lineage>
        <taxon>Eukaryota</taxon>
        <taxon>Fungi</taxon>
        <taxon>Dikarya</taxon>
        <taxon>Ascomycota</taxon>
        <taxon>Pezizomycotina</taxon>
        <taxon>Dothideomycetes</taxon>
        <taxon>Dothideomycetidae</taxon>
        <taxon>Mycosphaerellales</taxon>
        <taxon>Teratosphaeriaceae</taxon>
        <taxon>Friedmanniomyces</taxon>
    </lineage>
</organism>
<comment type="caution">
    <text evidence="6">The sequence shown here is derived from an EMBL/GenBank/DDBJ whole genome shotgun (WGS) entry which is preliminary data.</text>
</comment>
<sequence>MKRVCIIGAGPAGLVAAKTFLQTGHFTVTVYEKNTRVGGIWALDEDTQDGFLAPQTPTNLSRFTVGFGDLDWNEVDLRSKHSRDAASADAEPLPVPMFPRAWQVNRYLEEYRKRYIPDEVLFLWTEVIEASRGTEKGRPPFWRIQTRDRKGAEHVQDFDFLIVASGFFATPRWPIQGVPGLTNGESHSSVRTMHSSQFRALDDLLPSEQSAAGKTILLVGGGNSAGETAAAVAMQLSDAAWSPDTTRRKTYKDCKVVHVTPRPIYGLPPYHEYEKGSMTYVPIDFKLYDYSKRPQMDSYAGPQTPEIRDVVHGALQKMVGGDQSNLGSEALTSPPKGEGRGTVYVALSETYPEFVRSRLIEVEAGRVTGVHRSADGTATATVEKNDSHTTIDNIGAVIYATGFTPSTALDFLADDVKHELQFDLSSARLPLILDQWQTMNAAIPDVAFLGFYEGPYWPMMESQARLTADRWMKKEGPAPQRPYEDPYRLIQLRKAMREKALDVPQYWFGDYLGYVEDIADHLQLERNNGAFAEREGIPSPARFLSRETNKTQADAIMTELHTTWRDCLDHGRFVARAALRAMHGNWDISRKIESKDPAFSGALQGQASFHPRYPTTDKSGRAADLEFLYMESGEFTSSANGMKMLARRRYVYRYCEADDQLSVWFVKPDSDLEVDYLFHDLSFVAPEEARTAGACVAKADHLCVDDMYWTQYMLPMDAIVLRRFEVKHTVRGPQKDYVATTQYSRPPKPFIRPRVL</sequence>
<proteinExistence type="predicted"/>
<feature type="domain" description="FAD/NAD(P)-binding" evidence="4">
    <location>
        <begin position="3"/>
        <end position="233"/>
    </location>
</feature>
<evidence type="ECO:0000256" key="2">
    <source>
        <dbReference type="ARBA" id="ARBA00022827"/>
    </source>
</evidence>
<dbReference type="Proteomes" id="UP000309340">
    <property type="component" value="Unassembled WGS sequence"/>
</dbReference>
<dbReference type="GO" id="GO:0016491">
    <property type="term" value="F:oxidoreductase activity"/>
    <property type="evidence" value="ECO:0007669"/>
    <property type="project" value="UniProtKB-KW"/>
</dbReference>
<feature type="domain" description="DUF6314" evidence="5">
    <location>
        <begin position="582"/>
        <end position="745"/>
    </location>
</feature>
<dbReference type="EMBL" id="NAJQ01000269">
    <property type="protein sequence ID" value="TKA73310.1"/>
    <property type="molecule type" value="Genomic_DNA"/>
</dbReference>